<organism evidence="8 9">
    <name type="scientific">Candidatus Terrybacteria bacterium CG10_big_fil_rev_8_21_14_0_10_41_10</name>
    <dbReference type="NCBI Taxonomy" id="1975026"/>
    <lineage>
        <taxon>Bacteria</taxon>
        <taxon>Candidatus Terryibacteriota</taxon>
    </lineage>
</organism>
<dbReference type="Pfam" id="PF13662">
    <property type="entry name" value="Toprim_4"/>
    <property type="match status" value="1"/>
</dbReference>
<dbReference type="GO" id="GO:0006281">
    <property type="term" value="P:DNA repair"/>
    <property type="evidence" value="ECO:0007669"/>
    <property type="project" value="UniProtKB-KW"/>
</dbReference>
<dbReference type="AlphaFoldDB" id="A0A2M8LAS3"/>
<sequence>MDKLIEYFLKFPGIGPRQAKRFAYFIAAQDESYVKNLAEIILKVKRNSRTCVGCFRIFDAAGDGRLCDICSSPSRGGSIMVVEKNVDLENIEKSRAYRGKYFVLGGVMPLTGNNKNGIKLKELFEKVKKEKPEEIILATSATTEGENTNRYIENILNPLGVKITKLGRGLSVGAELEYSDGRTIAN</sequence>
<comment type="caution">
    <text evidence="8">The sequence shown here is derived from an EMBL/GenBank/DDBJ whole genome shotgun (WGS) entry which is preliminary data.</text>
</comment>
<dbReference type="InterPro" id="IPR006171">
    <property type="entry name" value="TOPRIM_dom"/>
</dbReference>
<gene>
    <name evidence="8" type="ORF">COV02_01145</name>
</gene>
<dbReference type="InterPro" id="IPR000093">
    <property type="entry name" value="DNA_Rcmb_RecR"/>
</dbReference>
<accession>A0A2M8LAS3</accession>
<keyword evidence="3" id="KW-0863">Zinc-finger</keyword>
<name>A0A2M8LAS3_9BACT</name>
<dbReference type="GO" id="GO:0006310">
    <property type="term" value="P:DNA recombination"/>
    <property type="evidence" value="ECO:0007669"/>
    <property type="project" value="UniProtKB-KW"/>
</dbReference>
<keyword evidence="6" id="KW-0234">DNA repair</keyword>
<dbReference type="HAMAP" id="MF_00017">
    <property type="entry name" value="RecR"/>
    <property type="match status" value="1"/>
</dbReference>
<evidence type="ECO:0000313" key="9">
    <source>
        <dbReference type="Proteomes" id="UP000230959"/>
    </source>
</evidence>
<evidence type="ECO:0000256" key="1">
    <source>
        <dbReference type="ARBA" id="ARBA00022723"/>
    </source>
</evidence>
<evidence type="ECO:0000256" key="3">
    <source>
        <dbReference type="ARBA" id="ARBA00022771"/>
    </source>
</evidence>
<dbReference type="InterPro" id="IPR023627">
    <property type="entry name" value="Rcmb_RecR"/>
</dbReference>
<evidence type="ECO:0000256" key="4">
    <source>
        <dbReference type="ARBA" id="ARBA00022833"/>
    </source>
</evidence>
<proteinExistence type="inferred from homology"/>
<feature type="non-terminal residue" evidence="8">
    <location>
        <position position="186"/>
    </location>
</feature>
<dbReference type="Pfam" id="PF21176">
    <property type="entry name" value="RecR_HhH"/>
    <property type="match status" value="1"/>
</dbReference>
<dbReference type="Gene3D" id="1.10.8.420">
    <property type="entry name" value="RecR Domain 1"/>
    <property type="match status" value="1"/>
</dbReference>
<evidence type="ECO:0000259" key="7">
    <source>
        <dbReference type="PROSITE" id="PS50880"/>
    </source>
</evidence>
<reference evidence="9" key="1">
    <citation type="submission" date="2017-09" db="EMBL/GenBank/DDBJ databases">
        <title>Depth-based differentiation of microbial function through sediment-hosted aquifers and enrichment of novel symbionts in the deep terrestrial subsurface.</title>
        <authorList>
            <person name="Probst A.J."/>
            <person name="Ladd B."/>
            <person name="Jarett J.K."/>
            <person name="Geller-Mcgrath D.E."/>
            <person name="Sieber C.M.K."/>
            <person name="Emerson J.B."/>
            <person name="Anantharaman K."/>
            <person name="Thomas B.C."/>
            <person name="Malmstrom R."/>
            <person name="Stieglmeier M."/>
            <person name="Klingl A."/>
            <person name="Woyke T."/>
            <person name="Ryan C.M."/>
            <person name="Banfield J.F."/>
        </authorList>
    </citation>
    <scope>NUCLEOTIDE SEQUENCE [LARGE SCALE GENOMIC DNA]</scope>
</reference>
<dbReference type="PANTHER" id="PTHR30446">
    <property type="entry name" value="RECOMBINATION PROTEIN RECR"/>
    <property type="match status" value="1"/>
</dbReference>
<dbReference type="SUPFAM" id="SSF111304">
    <property type="entry name" value="Recombination protein RecR"/>
    <property type="match status" value="1"/>
</dbReference>
<keyword evidence="2" id="KW-0227">DNA damage</keyword>
<dbReference type="Proteomes" id="UP000230959">
    <property type="component" value="Unassembled WGS sequence"/>
</dbReference>
<dbReference type="Gene3D" id="3.40.1360.10">
    <property type="match status" value="1"/>
</dbReference>
<dbReference type="PANTHER" id="PTHR30446:SF0">
    <property type="entry name" value="RECOMBINATION PROTEIN RECR"/>
    <property type="match status" value="1"/>
</dbReference>
<dbReference type="GO" id="GO:0003677">
    <property type="term" value="F:DNA binding"/>
    <property type="evidence" value="ECO:0007669"/>
    <property type="project" value="InterPro"/>
</dbReference>
<keyword evidence="4" id="KW-0862">Zinc</keyword>
<evidence type="ECO:0000313" key="8">
    <source>
        <dbReference type="EMBL" id="PJE73694.1"/>
    </source>
</evidence>
<protein>
    <submittedName>
        <fullName evidence="8">Recombination protein RecR</fullName>
    </submittedName>
</protein>
<feature type="domain" description="Toprim" evidence="7">
    <location>
        <begin position="77"/>
        <end position="171"/>
    </location>
</feature>
<dbReference type="NCBIfam" id="TIGR00615">
    <property type="entry name" value="recR"/>
    <property type="match status" value="1"/>
</dbReference>
<dbReference type="SMART" id="SM00493">
    <property type="entry name" value="TOPRIM"/>
    <property type="match status" value="1"/>
</dbReference>
<dbReference type="PROSITE" id="PS50880">
    <property type="entry name" value="TOPRIM"/>
    <property type="match status" value="1"/>
</dbReference>
<evidence type="ECO:0000256" key="5">
    <source>
        <dbReference type="ARBA" id="ARBA00023172"/>
    </source>
</evidence>
<keyword evidence="5" id="KW-0233">DNA recombination</keyword>
<dbReference type="EMBL" id="PFER01000019">
    <property type="protein sequence ID" value="PJE73694.1"/>
    <property type="molecule type" value="Genomic_DNA"/>
</dbReference>
<keyword evidence="1" id="KW-0479">Metal-binding</keyword>
<evidence type="ECO:0000256" key="6">
    <source>
        <dbReference type="ARBA" id="ARBA00023204"/>
    </source>
</evidence>
<dbReference type="GO" id="GO:0008270">
    <property type="term" value="F:zinc ion binding"/>
    <property type="evidence" value="ECO:0007669"/>
    <property type="project" value="UniProtKB-KW"/>
</dbReference>
<evidence type="ECO:0000256" key="2">
    <source>
        <dbReference type="ARBA" id="ARBA00022763"/>
    </source>
</evidence>